<gene>
    <name evidence="2" type="ORF">E2C06_07360</name>
</gene>
<keyword evidence="1" id="KW-0472">Membrane</keyword>
<organism evidence="2 3">
    <name type="scientific">Dankookia rubra</name>
    <dbReference type="NCBI Taxonomy" id="1442381"/>
    <lineage>
        <taxon>Bacteria</taxon>
        <taxon>Pseudomonadati</taxon>
        <taxon>Pseudomonadota</taxon>
        <taxon>Alphaproteobacteria</taxon>
        <taxon>Acetobacterales</taxon>
        <taxon>Roseomonadaceae</taxon>
        <taxon>Dankookia</taxon>
    </lineage>
</organism>
<reference evidence="2 3" key="1">
    <citation type="journal article" date="2016" name="J. Microbiol.">
        <title>Dankookia rubra gen. nov., sp. nov., an alphaproteobacterium isolated from sediment of a shallow stream.</title>
        <authorList>
            <person name="Kim W.H."/>
            <person name="Kim D.H."/>
            <person name="Kang K."/>
            <person name="Ahn T.Y."/>
        </authorList>
    </citation>
    <scope>NUCLEOTIDE SEQUENCE [LARGE SCALE GENOMIC DNA]</scope>
    <source>
        <strain evidence="2 3">JCM30602</strain>
    </source>
</reference>
<protein>
    <submittedName>
        <fullName evidence="2">DUF3422 domain-containing protein</fullName>
    </submittedName>
</protein>
<sequence>MILPASHPQRLELNDEVHARPPEAMAPPLRVSYLALLNDPARRDAAWEAVVALAQRMAVAPPLPGASHFSADFGPFRLKWESHTEFHRIMIFAPLKGDVSAPLAGDDPFTEPAIATVPADWVEALPGRLLVAAHVGLLSSAAAAPDLDTISDRLFAGNVLAGGQMAGGLAHAFTDFRIHTGGFSRMLVLDGGMSPRQAGRYVQRLLEIDTYRMLALLALPMAREIGPFLTRSEQELARIISALVKASDADEPELLERLTNLAAEVEAREAESLYRFSAADAYYELVQRRIAELREVRIEGVQTLQEFTERRLAPAMNTCRAIAARQDALSRRVARATALLSTRVDLTRERQNQEVLASMNRRAQQQLRLQETVEGLSIAAVTYYVVGLVGYVAKGLKAGGAKLDPDLVTGVAIPVVAVVVALGLRQVRRFLKRRRKPRAGEWGGFKPPQPG</sequence>
<keyword evidence="1" id="KW-1133">Transmembrane helix</keyword>
<evidence type="ECO:0000313" key="3">
    <source>
        <dbReference type="Proteomes" id="UP000295096"/>
    </source>
</evidence>
<proteinExistence type="predicted"/>
<evidence type="ECO:0000313" key="2">
    <source>
        <dbReference type="EMBL" id="TDH63190.1"/>
    </source>
</evidence>
<comment type="caution">
    <text evidence="2">The sequence shown here is derived from an EMBL/GenBank/DDBJ whole genome shotgun (WGS) entry which is preliminary data.</text>
</comment>
<dbReference type="EMBL" id="SMSJ01000006">
    <property type="protein sequence ID" value="TDH63190.1"/>
    <property type="molecule type" value="Genomic_DNA"/>
</dbReference>
<evidence type="ECO:0000256" key="1">
    <source>
        <dbReference type="SAM" id="Phobius"/>
    </source>
</evidence>
<dbReference type="OrthoDB" id="9767470at2"/>
<dbReference type="Proteomes" id="UP000295096">
    <property type="component" value="Unassembled WGS sequence"/>
</dbReference>
<dbReference type="AlphaFoldDB" id="A0A4R5QIH4"/>
<dbReference type="Pfam" id="PF11902">
    <property type="entry name" value="DUF3422"/>
    <property type="match status" value="1"/>
</dbReference>
<keyword evidence="3" id="KW-1185">Reference proteome</keyword>
<feature type="transmembrane region" description="Helical" evidence="1">
    <location>
        <begin position="407"/>
        <end position="427"/>
    </location>
</feature>
<name>A0A4R5QIH4_9PROT</name>
<dbReference type="RefSeq" id="WP_133287951.1">
    <property type="nucleotide sequence ID" value="NZ_SMSJ01000006.1"/>
</dbReference>
<dbReference type="InterPro" id="IPR021830">
    <property type="entry name" value="DUF3422"/>
</dbReference>
<keyword evidence="1" id="KW-0812">Transmembrane</keyword>
<accession>A0A4R5QIH4</accession>
<feature type="transmembrane region" description="Helical" evidence="1">
    <location>
        <begin position="372"/>
        <end position="392"/>
    </location>
</feature>